<gene>
    <name evidence="15" type="ORF">CLV31_11078</name>
</gene>
<evidence type="ECO:0000256" key="1">
    <source>
        <dbReference type="ARBA" id="ARBA00003330"/>
    </source>
</evidence>
<dbReference type="CDD" id="cd03017">
    <property type="entry name" value="PRX_BCP"/>
    <property type="match status" value="1"/>
</dbReference>
<dbReference type="Gene3D" id="3.40.30.10">
    <property type="entry name" value="Glutaredoxin"/>
    <property type="match status" value="1"/>
</dbReference>
<keyword evidence="5" id="KW-0049">Antioxidant</keyword>
<evidence type="ECO:0000259" key="14">
    <source>
        <dbReference type="PROSITE" id="PS51352"/>
    </source>
</evidence>
<dbReference type="InterPro" id="IPR024706">
    <property type="entry name" value="Peroxiredoxin_AhpC-typ"/>
</dbReference>
<evidence type="ECO:0000256" key="9">
    <source>
        <dbReference type="ARBA" id="ARBA00032824"/>
    </source>
</evidence>
<evidence type="ECO:0000313" key="15">
    <source>
        <dbReference type="EMBL" id="PZV81546.1"/>
    </source>
</evidence>
<sequence length="158" mass="18104">MELSIKNYLMALSLGSQAPDFTLPSTSVKFLSLSKDLKGQGFILFFYPKDFTRGCTSEACEFRDQFREFRNLEIPVFGISRDDIATHEKFKKAYQLPFDLLSDESGKVCKAYDALIPLIKMPKRVTYLIDSSHKIAGVYEGLFENKSHVDAMLRKIRK</sequence>
<dbReference type="SUPFAM" id="SSF52833">
    <property type="entry name" value="Thioredoxin-like"/>
    <property type="match status" value="1"/>
</dbReference>
<dbReference type="InterPro" id="IPR036249">
    <property type="entry name" value="Thioredoxin-like_sf"/>
</dbReference>
<dbReference type="InterPro" id="IPR000866">
    <property type="entry name" value="AhpC/TSA"/>
</dbReference>
<protein>
    <recommendedName>
        <fullName evidence="3">thioredoxin-dependent peroxiredoxin</fullName>
        <ecNumber evidence="3">1.11.1.24</ecNumber>
    </recommendedName>
    <alternativeName>
        <fullName evidence="9">Thioredoxin peroxidase</fullName>
    </alternativeName>
    <alternativeName>
        <fullName evidence="11">Thioredoxin-dependent peroxiredoxin Bcp</fullName>
    </alternativeName>
</protein>
<keyword evidence="7" id="KW-1015">Disulfide bond</keyword>
<accession>A0A326RYW7</accession>
<keyword evidence="16" id="KW-1185">Reference proteome</keyword>
<dbReference type="PIRSF" id="PIRSF000239">
    <property type="entry name" value="AHPC"/>
    <property type="match status" value="1"/>
</dbReference>
<evidence type="ECO:0000256" key="7">
    <source>
        <dbReference type="ARBA" id="ARBA00023157"/>
    </source>
</evidence>
<dbReference type="GO" id="GO:0034599">
    <property type="term" value="P:cellular response to oxidative stress"/>
    <property type="evidence" value="ECO:0007669"/>
    <property type="project" value="TreeGrafter"/>
</dbReference>
<dbReference type="Proteomes" id="UP000248917">
    <property type="component" value="Unassembled WGS sequence"/>
</dbReference>
<proteinExistence type="inferred from homology"/>
<feature type="domain" description="Thioredoxin" evidence="14">
    <location>
        <begin position="12"/>
        <end position="158"/>
    </location>
</feature>
<keyword evidence="4" id="KW-0575">Peroxidase</keyword>
<dbReference type="EMBL" id="QKTX01000010">
    <property type="protein sequence ID" value="PZV81546.1"/>
    <property type="molecule type" value="Genomic_DNA"/>
</dbReference>
<dbReference type="GO" id="GO:0045454">
    <property type="term" value="P:cell redox homeostasis"/>
    <property type="evidence" value="ECO:0007669"/>
    <property type="project" value="TreeGrafter"/>
</dbReference>
<keyword evidence="6" id="KW-0560">Oxidoreductase</keyword>
<comment type="caution">
    <text evidence="15">The sequence shown here is derived from an EMBL/GenBank/DDBJ whole genome shotgun (WGS) entry which is preliminary data.</text>
</comment>
<reference evidence="15 16" key="1">
    <citation type="submission" date="2018-06" db="EMBL/GenBank/DDBJ databases">
        <title>Genomic Encyclopedia of Archaeal and Bacterial Type Strains, Phase II (KMG-II): from individual species to whole genera.</title>
        <authorList>
            <person name="Goeker M."/>
        </authorList>
    </citation>
    <scope>NUCLEOTIDE SEQUENCE [LARGE SCALE GENOMIC DNA]</scope>
    <source>
        <strain evidence="15 16">T4</strain>
    </source>
</reference>
<dbReference type="GO" id="GO:0005737">
    <property type="term" value="C:cytoplasm"/>
    <property type="evidence" value="ECO:0007669"/>
    <property type="project" value="TreeGrafter"/>
</dbReference>
<evidence type="ECO:0000256" key="2">
    <source>
        <dbReference type="ARBA" id="ARBA00011245"/>
    </source>
</evidence>
<evidence type="ECO:0000256" key="8">
    <source>
        <dbReference type="ARBA" id="ARBA00023284"/>
    </source>
</evidence>
<evidence type="ECO:0000256" key="6">
    <source>
        <dbReference type="ARBA" id="ARBA00023002"/>
    </source>
</evidence>
<comment type="subunit">
    <text evidence="2">Monomer.</text>
</comment>
<comment type="function">
    <text evidence="1">Thiol-specific peroxidase that catalyzes the reduction of hydrogen peroxide and organic hydroperoxides to water and alcohols, respectively. Plays a role in cell protection against oxidative stress by detoxifying peroxides and as sensor of hydrogen peroxide-mediated signaling events.</text>
</comment>
<comment type="similarity">
    <text evidence="10">Belongs to the peroxiredoxin family. BCP/PrxQ subfamily.</text>
</comment>
<name>A0A326RYW7_9BACT</name>
<dbReference type="PANTHER" id="PTHR42801:SF4">
    <property type="entry name" value="AHPC_TSA FAMILY PROTEIN"/>
    <property type="match status" value="1"/>
</dbReference>
<feature type="active site" description="Cysteine sulfenic acid (-SOH) intermediate; for peroxidase activity" evidence="13">
    <location>
        <position position="55"/>
    </location>
</feature>
<dbReference type="InterPro" id="IPR013766">
    <property type="entry name" value="Thioredoxin_domain"/>
</dbReference>
<evidence type="ECO:0000256" key="11">
    <source>
        <dbReference type="ARBA" id="ARBA00042639"/>
    </source>
</evidence>
<dbReference type="EC" id="1.11.1.24" evidence="3"/>
<dbReference type="AlphaFoldDB" id="A0A326RYW7"/>
<evidence type="ECO:0000256" key="5">
    <source>
        <dbReference type="ARBA" id="ARBA00022862"/>
    </source>
</evidence>
<evidence type="ECO:0000256" key="13">
    <source>
        <dbReference type="PIRSR" id="PIRSR000239-1"/>
    </source>
</evidence>
<keyword evidence="8" id="KW-0676">Redox-active center</keyword>
<evidence type="ECO:0000256" key="3">
    <source>
        <dbReference type="ARBA" id="ARBA00013017"/>
    </source>
</evidence>
<organism evidence="15 16">
    <name type="scientific">Algoriphagus aquaeductus</name>
    <dbReference type="NCBI Taxonomy" id="475299"/>
    <lineage>
        <taxon>Bacteria</taxon>
        <taxon>Pseudomonadati</taxon>
        <taxon>Bacteroidota</taxon>
        <taxon>Cytophagia</taxon>
        <taxon>Cytophagales</taxon>
        <taxon>Cyclobacteriaceae</taxon>
        <taxon>Algoriphagus</taxon>
    </lineage>
</organism>
<dbReference type="PANTHER" id="PTHR42801">
    <property type="entry name" value="THIOREDOXIN-DEPENDENT PEROXIDE REDUCTASE"/>
    <property type="match status" value="1"/>
</dbReference>
<dbReference type="PROSITE" id="PS51352">
    <property type="entry name" value="THIOREDOXIN_2"/>
    <property type="match status" value="1"/>
</dbReference>
<dbReference type="Pfam" id="PF00578">
    <property type="entry name" value="AhpC-TSA"/>
    <property type="match status" value="1"/>
</dbReference>
<evidence type="ECO:0000313" key="16">
    <source>
        <dbReference type="Proteomes" id="UP000248917"/>
    </source>
</evidence>
<comment type="catalytic activity">
    <reaction evidence="12">
        <text>a hydroperoxide + [thioredoxin]-dithiol = an alcohol + [thioredoxin]-disulfide + H2O</text>
        <dbReference type="Rhea" id="RHEA:62620"/>
        <dbReference type="Rhea" id="RHEA-COMP:10698"/>
        <dbReference type="Rhea" id="RHEA-COMP:10700"/>
        <dbReference type="ChEBI" id="CHEBI:15377"/>
        <dbReference type="ChEBI" id="CHEBI:29950"/>
        <dbReference type="ChEBI" id="CHEBI:30879"/>
        <dbReference type="ChEBI" id="CHEBI:35924"/>
        <dbReference type="ChEBI" id="CHEBI:50058"/>
        <dbReference type="EC" id="1.11.1.24"/>
    </reaction>
</comment>
<evidence type="ECO:0000256" key="10">
    <source>
        <dbReference type="ARBA" id="ARBA00038489"/>
    </source>
</evidence>
<dbReference type="InterPro" id="IPR050924">
    <property type="entry name" value="Peroxiredoxin_BCP/PrxQ"/>
</dbReference>
<evidence type="ECO:0000256" key="12">
    <source>
        <dbReference type="ARBA" id="ARBA00049091"/>
    </source>
</evidence>
<dbReference type="GO" id="GO:0008379">
    <property type="term" value="F:thioredoxin peroxidase activity"/>
    <property type="evidence" value="ECO:0007669"/>
    <property type="project" value="TreeGrafter"/>
</dbReference>
<evidence type="ECO:0000256" key="4">
    <source>
        <dbReference type="ARBA" id="ARBA00022559"/>
    </source>
</evidence>